<dbReference type="EMBL" id="MH882484">
    <property type="protein sequence ID" value="AYM50613.1"/>
    <property type="molecule type" value="Genomic_DNA"/>
</dbReference>
<reference evidence="1" key="1">
    <citation type="submission" date="2018-09" db="EMBL/GenBank/DDBJ databases">
        <authorList>
            <person name="Zhou D."/>
        </authorList>
    </citation>
    <scope>NUCLEOTIDE SEQUENCE</scope>
    <source>
        <strain evidence="1">2055</strain>
        <plasmid evidence="1">p2055-IMP</plasmid>
    </source>
</reference>
<sequence>MLLASLVHAKITPIYGSQVKQMLDGKVTDREISYDQLL</sequence>
<accession>A0A3G2CDA3</accession>
<name>A0A3G2CDA3_PRORE</name>
<geneLocation type="plasmid" evidence="1">
    <name>p2055-IMP</name>
</geneLocation>
<dbReference type="AlphaFoldDB" id="A0A3G2CDA3"/>
<keyword evidence="1" id="KW-0614">Plasmid</keyword>
<proteinExistence type="predicted"/>
<organism evidence="1">
    <name type="scientific">Providencia rettgeri</name>
    <dbReference type="NCBI Taxonomy" id="587"/>
    <lineage>
        <taxon>Bacteria</taxon>
        <taxon>Pseudomonadati</taxon>
        <taxon>Pseudomonadota</taxon>
        <taxon>Gammaproteobacteria</taxon>
        <taxon>Enterobacterales</taxon>
        <taxon>Morganellaceae</taxon>
        <taxon>Providencia</taxon>
    </lineage>
</organism>
<protein>
    <submittedName>
        <fullName evidence="1">Uncharacterized protein</fullName>
    </submittedName>
</protein>
<evidence type="ECO:0000313" key="1">
    <source>
        <dbReference type="EMBL" id="AYM50613.1"/>
    </source>
</evidence>